<sequence>MTTWHLEDIEIHRPDDVRVSVCGREIDMDIVIDGVARKAPMPEHLVTDQFDEVDCYACFSAALDRWPMANLP</sequence>
<protein>
    <submittedName>
        <fullName evidence="1">Uncharacterized protein</fullName>
    </submittedName>
</protein>
<name>A0A6J5S4B1_9CAUD</name>
<evidence type="ECO:0000313" key="1">
    <source>
        <dbReference type="EMBL" id="CAB4203355.1"/>
    </source>
</evidence>
<accession>A0A6J5S4B1</accession>
<proteinExistence type="predicted"/>
<dbReference type="EMBL" id="LR797331">
    <property type="protein sequence ID" value="CAB4203355.1"/>
    <property type="molecule type" value="Genomic_DNA"/>
</dbReference>
<gene>
    <name evidence="1" type="ORF">UFOVP1382_7</name>
</gene>
<reference evidence="1" key="1">
    <citation type="submission" date="2020-05" db="EMBL/GenBank/DDBJ databases">
        <authorList>
            <person name="Chiriac C."/>
            <person name="Salcher M."/>
            <person name="Ghai R."/>
            <person name="Kavagutti S V."/>
        </authorList>
    </citation>
    <scope>NUCLEOTIDE SEQUENCE</scope>
</reference>
<organism evidence="1">
    <name type="scientific">uncultured Caudovirales phage</name>
    <dbReference type="NCBI Taxonomy" id="2100421"/>
    <lineage>
        <taxon>Viruses</taxon>
        <taxon>Duplodnaviria</taxon>
        <taxon>Heunggongvirae</taxon>
        <taxon>Uroviricota</taxon>
        <taxon>Caudoviricetes</taxon>
        <taxon>Peduoviridae</taxon>
        <taxon>Maltschvirus</taxon>
        <taxon>Maltschvirus maltsch</taxon>
    </lineage>
</organism>